<dbReference type="Gene3D" id="2.30.130.40">
    <property type="entry name" value="LON domain-like"/>
    <property type="match status" value="1"/>
</dbReference>
<name>A0A2N4U8P5_9BURK</name>
<accession>A0A2N4U8P5</accession>
<comment type="caution">
    <text evidence="2">The sequence shown here is derived from an EMBL/GenBank/DDBJ whole genome shotgun (WGS) entry which is preliminary data.</text>
</comment>
<evidence type="ECO:0000313" key="3">
    <source>
        <dbReference type="Proteomes" id="UP000234190"/>
    </source>
</evidence>
<dbReference type="PROSITE" id="PS51787">
    <property type="entry name" value="LON_N"/>
    <property type="match status" value="1"/>
</dbReference>
<dbReference type="OrthoDB" id="8558970at2"/>
<evidence type="ECO:0000259" key="1">
    <source>
        <dbReference type="PROSITE" id="PS51787"/>
    </source>
</evidence>
<organism evidence="2 3">
    <name type="scientific">Pollutimonas subterranea</name>
    <dbReference type="NCBI Taxonomy" id="2045210"/>
    <lineage>
        <taxon>Bacteria</taxon>
        <taxon>Pseudomonadati</taxon>
        <taxon>Pseudomonadota</taxon>
        <taxon>Betaproteobacteria</taxon>
        <taxon>Burkholderiales</taxon>
        <taxon>Alcaligenaceae</taxon>
        <taxon>Pollutimonas</taxon>
    </lineage>
</organism>
<dbReference type="PANTHER" id="PTHR46732">
    <property type="entry name" value="ATP-DEPENDENT PROTEASE LA (LON) DOMAIN PROTEIN"/>
    <property type="match status" value="1"/>
</dbReference>
<dbReference type="InterPro" id="IPR046336">
    <property type="entry name" value="Lon_prtase_N_sf"/>
</dbReference>
<dbReference type="SMART" id="SM00464">
    <property type="entry name" value="LON"/>
    <property type="match status" value="1"/>
</dbReference>
<gene>
    <name evidence="2" type="ORF">CR159_04010</name>
</gene>
<evidence type="ECO:0000313" key="2">
    <source>
        <dbReference type="EMBL" id="PLC51390.1"/>
    </source>
</evidence>
<dbReference type="AlphaFoldDB" id="A0A2N4U8P5"/>
<dbReference type="Gene3D" id="1.10.4060.10">
    <property type="entry name" value="BPP1347 like domain"/>
    <property type="match status" value="1"/>
</dbReference>
<protein>
    <submittedName>
        <fullName evidence="2">Peptidase S16</fullName>
    </submittedName>
</protein>
<dbReference type="SUPFAM" id="SSF88697">
    <property type="entry name" value="PUA domain-like"/>
    <property type="match status" value="1"/>
</dbReference>
<dbReference type="PANTHER" id="PTHR46732:SF8">
    <property type="entry name" value="ATP-DEPENDENT PROTEASE LA (LON) DOMAIN PROTEIN"/>
    <property type="match status" value="1"/>
</dbReference>
<dbReference type="Pfam" id="PF02190">
    <property type="entry name" value="LON_substr_bdg"/>
    <property type="match status" value="1"/>
</dbReference>
<dbReference type="InterPro" id="IPR003111">
    <property type="entry name" value="Lon_prtase_N"/>
</dbReference>
<feature type="domain" description="Lon N-terminal" evidence="1">
    <location>
        <begin position="1"/>
        <end position="201"/>
    </location>
</feature>
<dbReference type="InterPro" id="IPR015947">
    <property type="entry name" value="PUA-like_sf"/>
</dbReference>
<dbReference type="EMBL" id="PDNW01000002">
    <property type="protein sequence ID" value="PLC51390.1"/>
    <property type="molecule type" value="Genomic_DNA"/>
</dbReference>
<keyword evidence="3" id="KW-1185">Reference proteome</keyword>
<dbReference type="Proteomes" id="UP000234190">
    <property type="component" value="Unassembled WGS sequence"/>
</dbReference>
<proteinExistence type="predicted"/>
<dbReference type="RefSeq" id="WP_102072709.1">
    <property type="nucleotide sequence ID" value="NZ_PDNW01000002.1"/>
</dbReference>
<sequence length="204" mass="22660">MNAIPLFPLSTTLFPAGALTLRIFEVRYLDMIKKCIADGTEFGVVTLISGSEVRRPEGGEELATVGTMARIEEWSSPMPALLHLRCVGTSRFHLLSSAKAKYGLWMGNTLPLADDPLVPVPASLQRSADALGKLIAQLQKDRVPVAEMPFAPPFRLDESAWVADRWCELLPLGTEEKLRLLALQDPVWRLECVHKFMMDRGLMS</sequence>
<reference evidence="2 3" key="1">
    <citation type="submission" date="2017-10" db="EMBL/GenBank/DDBJ databases">
        <title>Two draft genome sequences of Pusillimonas sp. strains isolated from a nitrate- and radionuclide-contaminated groundwater in Russia.</title>
        <authorList>
            <person name="Grouzdev D.S."/>
            <person name="Tourova T.P."/>
            <person name="Goeva M.A."/>
            <person name="Babich T.L."/>
            <person name="Sokolova D.S."/>
            <person name="Abdullin R."/>
            <person name="Poltaraus A.B."/>
            <person name="Toshchakov S.V."/>
            <person name="Nazina T.N."/>
        </authorList>
    </citation>
    <scope>NUCLEOTIDE SEQUENCE [LARGE SCALE GENOMIC DNA]</scope>
    <source>
        <strain evidence="2 3">JR1/69-3-13</strain>
    </source>
</reference>